<dbReference type="AlphaFoldDB" id="E8LLG4"/>
<dbReference type="NCBIfam" id="TIGR01312">
    <property type="entry name" value="XylB"/>
    <property type="match status" value="1"/>
</dbReference>
<evidence type="ECO:0000313" key="13">
    <source>
        <dbReference type="Proteomes" id="UP000018458"/>
    </source>
</evidence>
<dbReference type="InterPro" id="IPR018485">
    <property type="entry name" value="FGGY_C"/>
</dbReference>
<dbReference type="CDD" id="cd07808">
    <property type="entry name" value="ASKHA_NBD_FGGY_EcXK-like"/>
    <property type="match status" value="1"/>
</dbReference>
<name>E8LLG4_SUCHY</name>
<keyword evidence="13" id="KW-1185">Reference proteome</keyword>
<comment type="caution">
    <text evidence="12">The sequence shown here is derived from an EMBL/GenBank/DDBJ whole genome shotgun (WGS) entry which is preliminary data.</text>
</comment>
<dbReference type="PANTHER" id="PTHR43095:SF5">
    <property type="entry name" value="XYLULOSE KINASE"/>
    <property type="match status" value="1"/>
</dbReference>
<feature type="site" description="Important for activity" evidence="7">
    <location>
        <position position="8"/>
    </location>
</feature>
<keyword evidence="5 7" id="KW-0067">ATP-binding</keyword>
<dbReference type="InterPro" id="IPR018483">
    <property type="entry name" value="Carb_kinase_FGGY_CS"/>
</dbReference>
<dbReference type="PROSITE" id="PS00933">
    <property type="entry name" value="FGGY_KINASES_1"/>
    <property type="match status" value="1"/>
</dbReference>
<evidence type="ECO:0000256" key="4">
    <source>
        <dbReference type="ARBA" id="ARBA00022777"/>
    </source>
</evidence>
<dbReference type="InterPro" id="IPR006000">
    <property type="entry name" value="Xylulokinase"/>
</dbReference>
<evidence type="ECO:0000256" key="3">
    <source>
        <dbReference type="ARBA" id="ARBA00022741"/>
    </source>
</evidence>
<dbReference type="GO" id="GO:0005998">
    <property type="term" value="P:xylulose catabolic process"/>
    <property type="evidence" value="ECO:0007669"/>
    <property type="project" value="UniProtKB-UniRule"/>
</dbReference>
<evidence type="ECO:0000256" key="5">
    <source>
        <dbReference type="ARBA" id="ARBA00022840"/>
    </source>
</evidence>
<dbReference type="PROSITE" id="PS00445">
    <property type="entry name" value="FGGY_KINASES_2"/>
    <property type="match status" value="1"/>
</dbReference>
<comment type="function">
    <text evidence="7">Catalyzes the phosphorylation of D-xylulose to D-xylulose 5-phosphate.</text>
</comment>
<dbReference type="GO" id="GO:0005524">
    <property type="term" value="F:ATP binding"/>
    <property type="evidence" value="ECO:0007669"/>
    <property type="project" value="UniProtKB-UniRule"/>
</dbReference>
<organism evidence="12 13">
    <name type="scientific">Succinatimonas hippei (strain DSM 22608 / JCM 16073 / KCTC 15190 / YIT 12066)</name>
    <dbReference type="NCBI Taxonomy" id="762983"/>
    <lineage>
        <taxon>Bacteria</taxon>
        <taxon>Pseudomonadati</taxon>
        <taxon>Pseudomonadota</taxon>
        <taxon>Gammaproteobacteria</taxon>
        <taxon>Aeromonadales</taxon>
        <taxon>Succinivibrionaceae</taxon>
        <taxon>Succinatimonas</taxon>
    </lineage>
</organism>
<dbReference type="GO" id="GO:0004856">
    <property type="term" value="F:D-xylulokinase activity"/>
    <property type="evidence" value="ECO:0007669"/>
    <property type="project" value="UniProtKB-UniRule"/>
</dbReference>
<proteinExistence type="inferred from homology"/>
<evidence type="ECO:0000256" key="9">
    <source>
        <dbReference type="RuleBase" id="RU364073"/>
    </source>
</evidence>
<evidence type="ECO:0000259" key="11">
    <source>
        <dbReference type="Pfam" id="PF02782"/>
    </source>
</evidence>
<dbReference type="Proteomes" id="UP000018458">
    <property type="component" value="Unassembled WGS sequence"/>
</dbReference>
<dbReference type="Pfam" id="PF02782">
    <property type="entry name" value="FGGY_C"/>
    <property type="match status" value="1"/>
</dbReference>
<dbReference type="InterPro" id="IPR050406">
    <property type="entry name" value="FGGY_Carb_Kinase"/>
</dbReference>
<dbReference type="InterPro" id="IPR018484">
    <property type="entry name" value="FGGY_N"/>
</dbReference>
<dbReference type="PANTHER" id="PTHR43095">
    <property type="entry name" value="SUGAR KINASE"/>
    <property type="match status" value="1"/>
</dbReference>
<feature type="active site" description="Proton acceptor" evidence="7">
    <location>
        <position position="240"/>
    </location>
</feature>
<dbReference type="RefSeq" id="WP_009143752.1">
    <property type="nucleotide sequence ID" value="NZ_GL831035.1"/>
</dbReference>
<evidence type="ECO:0000256" key="6">
    <source>
        <dbReference type="ARBA" id="ARBA00023277"/>
    </source>
</evidence>
<evidence type="ECO:0000256" key="8">
    <source>
        <dbReference type="RuleBase" id="RU003733"/>
    </source>
</evidence>
<evidence type="ECO:0000313" key="12">
    <source>
        <dbReference type="EMBL" id="EFY06646.1"/>
    </source>
</evidence>
<keyword evidence="6 7" id="KW-0119">Carbohydrate metabolism</keyword>
<dbReference type="eggNOG" id="COG1070">
    <property type="taxonomic scope" value="Bacteria"/>
</dbReference>
<keyword evidence="7 9" id="KW-0859">Xylose metabolism</keyword>
<evidence type="ECO:0000256" key="2">
    <source>
        <dbReference type="ARBA" id="ARBA00022679"/>
    </source>
</evidence>
<dbReference type="Gene3D" id="3.30.420.40">
    <property type="match status" value="2"/>
</dbReference>
<feature type="binding site" evidence="7">
    <location>
        <begin position="81"/>
        <end position="82"/>
    </location>
    <ligand>
        <name>substrate</name>
    </ligand>
</feature>
<gene>
    <name evidence="7 9 12" type="primary">xylB</name>
    <name evidence="12" type="ORF">HMPREF9444_01579</name>
</gene>
<comment type="similarity">
    <text evidence="1 7 8">Belongs to the FGGY kinase family.</text>
</comment>
<protein>
    <recommendedName>
        <fullName evidence="7 9">Xylulose kinase</fullName>
        <shortName evidence="7 9">Xylulokinase</shortName>
        <ecNumber evidence="7 9">2.7.1.17</ecNumber>
    </recommendedName>
</protein>
<evidence type="ECO:0000259" key="10">
    <source>
        <dbReference type="Pfam" id="PF00370"/>
    </source>
</evidence>
<dbReference type="InterPro" id="IPR032358">
    <property type="entry name" value="DUF4867"/>
</dbReference>
<evidence type="ECO:0000256" key="7">
    <source>
        <dbReference type="HAMAP-Rule" id="MF_02220"/>
    </source>
</evidence>
<keyword evidence="4 7" id="KW-0418">Kinase</keyword>
<accession>E8LLG4</accession>
<sequence length="726" mass="79006">MKYLLGIDLGTSGTKTVLFDENGKAVASKTIEYPMYQPKNGWAEQDPDDWYNAAVNTVKQVVAESKVNPVDIKALSIAGQMHGLVMLDKEDKVLRKAILWCDSRTGEECDEITKAVGKNRLIEINANPALTGFTAPKILWVRKHEKDIYDKCSCFLLPKDYVRFKLTGKKAIEISDASGTNLIDIKNRVWSDEILKALDINSALLPEIIESSAVAGKITKEAAALTGLAEGTIVAGGAGDNAAAAIGTGVCRDGQAFVTLGTSGVVFAHTSKPSIDPLGRVHTFCAAVPNSWTAMSCTLAAGLSLRWMRDEFYYYENKEESSKGNDVYDLMTSEAAKIPSGSDGLIYLPYLMGERSPVLDPEARGVFFGLSARHTKAHLTRAVLEGITLSQRHNLEVLHEMGICPSVLTACGGGGRSNVWRQMLADILKCEVDTIKSKEGPALGAAILAGVACGMFNSVEEGCSKFVSRGEDKAIPCDSETKRYDAIFALYGSLYPALRPSFAKLATLRKQLDGEPVPKYKSVFSVEFERFGKVISGVDTQKVYELLEKVNCPSDAVAYVPSEPILEIPELKEDLQNRVFGGLEIEMGYCSGHNRVLNCLEYHRNSELNITGTDAIFMVAPITAIKDGIVDTNSVEIFFAPKGTAVLFYETSLHYAPCHADDGDVFRVCVVLPKNTNTQRPVLPKECAESRMLTHNNKWLMAHSASPEAKLGITTGVVVGTNLKLD</sequence>
<feature type="domain" description="Carbohydrate kinase FGGY N-terminal" evidence="10">
    <location>
        <begin position="3"/>
        <end position="247"/>
    </location>
</feature>
<evidence type="ECO:0000256" key="1">
    <source>
        <dbReference type="ARBA" id="ARBA00009156"/>
    </source>
</evidence>
<reference evidence="12 13" key="1">
    <citation type="submission" date="2011-01" db="EMBL/GenBank/DDBJ databases">
        <authorList>
            <person name="Weinstock G."/>
            <person name="Sodergren E."/>
            <person name="Clifton S."/>
            <person name="Fulton L."/>
            <person name="Fulton B."/>
            <person name="Courtney L."/>
            <person name="Fronick C."/>
            <person name="Harrison M."/>
            <person name="Strong C."/>
            <person name="Farmer C."/>
            <person name="Delahaunty K."/>
            <person name="Markovic C."/>
            <person name="Hall O."/>
            <person name="Minx P."/>
            <person name="Tomlinson C."/>
            <person name="Mitreva M."/>
            <person name="Hou S."/>
            <person name="Chen J."/>
            <person name="Wollam A."/>
            <person name="Pepin K.H."/>
            <person name="Johnson M."/>
            <person name="Bhonagiri V."/>
            <person name="Zhang X."/>
            <person name="Suruliraj S."/>
            <person name="Warren W."/>
            <person name="Chinwalla A."/>
            <person name="Mardis E.R."/>
            <person name="Wilson R.K."/>
        </authorList>
    </citation>
    <scope>NUCLEOTIDE SEQUENCE [LARGE SCALE GENOMIC DNA]</scope>
    <source>
        <strain evidence="13">DSM 22608 / JCM 16073 / KCTC 15190 / YIT 12066</strain>
    </source>
</reference>
<dbReference type="EC" id="2.7.1.17" evidence="7 9"/>
<dbReference type="EMBL" id="AEVO01000102">
    <property type="protein sequence ID" value="EFY06646.1"/>
    <property type="molecule type" value="Genomic_DNA"/>
</dbReference>
<dbReference type="GO" id="GO:0042732">
    <property type="term" value="P:D-xylose metabolic process"/>
    <property type="evidence" value="ECO:0007669"/>
    <property type="project" value="UniProtKB-KW"/>
</dbReference>
<dbReference type="Pfam" id="PF00370">
    <property type="entry name" value="FGGY_N"/>
    <property type="match status" value="1"/>
</dbReference>
<dbReference type="HAMAP" id="MF_02220">
    <property type="entry name" value="XylB"/>
    <property type="match status" value="1"/>
</dbReference>
<keyword evidence="3 7" id="KW-0547">Nucleotide-binding</keyword>
<keyword evidence="2 7" id="KW-0808">Transferase</keyword>
<dbReference type="SUPFAM" id="SSF53067">
    <property type="entry name" value="Actin-like ATPase domain"/>
    <property type="match status" value="2"/>
</dbReference>
<dbReference type="Pfam" id="PF16161">
    <property type="entry name" value="DUF4867"/>
    <property type="match status" value="1"/>
</dbReference>
<comment type="catalytic activity">
    <reaction evidence="7 9">
        <text>D-xylulose + ATP = D-xylulose 5-phosphate + ADP + H(+)</text>
        <dbReference type="Rhea" id="RHEA:10964"/>
        <dbReference type="ChEBI" id="CHEBI:15378"/>
        <dbReference type="ChEBI" id="CHEBI:17140"/>
        <dbReference type="ChEBI" id="CHEBI:30616"/>
        <dbReference type="ChEBI" id="CHEBI:57737"/>
        <dbReference type="ChEBI" id="CHEBI:456216"/>
        <dbReference type="EC" id="2.7.1.17"/>
    </reaction>
</comment>
<dbReference type="STRING" id="762983.HMPREF9444_01579"/>
<dbReference type="InterPro" id="IPR043129">
    <property type="entry name" value="ATPase_NBD"/>
</dbReference>
<dbReference type="HOGENOM" id="CLU_009281_3_0_6"/>
<feature type="domain" description="Carbohydrate kinase FGGY C-terminal" evidence="11">
    <location>
        <begin position="257"/>
        <end position="453"/>
    </location>
</feature>